<name>A0ACC0B0P5_CATRO</name>
<proteinExistence type="predicted"/>
<accession>A0ACC0B0P5</accession>
<comment type="caution">
    <text evidence="1">The sequence shown here is derived from an EMBL/GenBank/DDBJ whole genome shotgun (WGS) entry which is preliminary data.</text>
</comment>
<keyword evidence="2" id="KW-1185">Reference proteome</keyword>
<sequence length="108" mass="12157">MHFRLTLDFNPLHFDSKCAKDAGFTDPLVPGMLVASFFPGVVASYFPGAVYVSESLHFKNPVYIGEEINAEIQATMIREMRKQNSHPNALKMAAHLLLMAKLLQFYLP</sequence>
<dbReference type="Proteomes" id="UP001060085">
    <property type="component" value="Linkage Group LG04"/>
</dbReference>
<dbReference type="EMBL" id="CM044704">
    <property type="protein sequence ID" value="KAI5666335.1"/>
    <property type="molecule type" value="Genomic_DNA"/>
</dbReference>
<organism evidence="1 2">
    <name type="scientific">Catharanthus roseus</name>
    <name type="common">Madagascar periwinkle</name>
    <name type="synonym">Vinca rosea</name>
    <dbReference type="NCBI Taxonomy" id="4058"/>
    <lineage>
        <taxon>Eukaryota</taxon>
        <taxon>Viridiplantae</taxon>
        <taxon>Streptophyta</taxon>
        <taxon>Embryophyta</taxon>
        <taxon>Tracheophyta</taxon>
        <taxon>Spermatophyta</taxon>
        <taxon>Magnoliopsida</taxon>
        <taxon>eudicotyledons</taxon>
        <taxon>Gunneridae</taxon>
        <taxon>Pentapetalae</taxon>
        <taxon>asterids</taxon>
        <taxon>lamiids</taxon>
        <taxon>Gentianales</taxon>
        <taxon>Apocynaceae</taxon>
        <taxon>Rauvolfioideae</taxon>
        <taxon>Vinceae</taxon>
        <taxon>Catharanthinae</taxon>
        <taxon>Catharanthus</taxon>
    </lineage>
</organism>
<gene>
    <name evidence="1" type="ORF">M9H77_16188</name>
</gene>
<evidence type="ECO:0000313" key="2">
    <source>
        <dbReference type="Proteomes" id="UP001060085"/>
    </source>
</evidence>
<evidence type="ECO:0000313" key="1">
    <source>
        <dbReference type="EMBL" id="KAI5666335.1"/>
    </source>
</evidence>
<protein>
    <submittedName>
        <fullName evidence="1">Uncharacterized protein</fullName>
    </submittedName>
</protein>
<reference evidence="2" key="1">
    <citation type="journal article" date="2023" name="Nat. Plants">
        <title>Single-cell RNA sequencing provides a high-resolution roadmap for understanding the multicellular compartmentation of specialized metabolism.</title>
        <authorList>
            <person name="Sun S."/>
            <person name="Shen X."/>
            <person name="Li Y."/>
            <person name="Li Y."/>
            <person name="Wang S."/>
            <person name="Li R."/>
            <person name="Zhang H."/>
            <person name="Shen G."/>
            <person name="Guo B."/>
            <person name="Wei J."/>
            <person name="Xu J."/>
            <person name="St-Pierre B."/>
            <person name="Chen S."/>
            <person name="Sun C."/>
        </authorList>
    </citation>
    <scope>NUCLEOTIDE SEQUENCE [LARGE SCALE GENOMIC DNA]</scope>
</reference>